<organism evidence="1 2">
    <name type="scientific">Cupriavidus basilensis</name>
    <dbReference type="NCBI Taxonomy" id="68895"/>
    <lineage>
        <taxon>Bacteria</taxon>
        <taxon>Pseudomonadati</taxon>
        <taxon>Pseudomonadota</taxon>
        <taxon>Betaproteobacteria</taxon>
        <taxon>Burkholderiales</taxon>
        <taxon>Burkholderiaceae</taxon>
        <taxon>Cupriavidus</taxon>
    </lineage>
</organism>
<dbReference type="EC" id="2.3.2.2" evidence="1"/>
<dbReference type="Gene3D" id="3.60.20.40">
    <property type="match status" value="1"/>
</dbReference>
<dbReference type="SUPFAM" id="SSF56235">
    <property type="entry name" value="N-terminal nucleophile aminohydrolases (Ntn hydrolases)"/>
    <property type="match status" value="1"/>
</dbReference>
<dbReference type="AlphaFoldDB" id="A0A0C4YLN8"/>
<keyword evidence="2" id="KW-1185">Reference proteome</keyword>
<dbReference type="GO" id="GO:0103068">
    <property type="term" value="F:leukotriene C4 gamma-glutamyl transferase activity"/>
    <property type="evidence" value="ECO:0007669"/>
    <property type="project" value="UniProtKB-EC"/>
</dbReference>
<reference evidence="1 2" key="1">
    <citation type="journal article" date="2015" name="Genome Announc.">
        <title>Complete Genome Sequence of Cupriavidus basilensis 4G11, Isolated from the Oak Ridge Field Research Center Site.</title>
        <authorList>
            <person name="Ray J."/>
            <person name="Waters R.J."/>
            <person name="Skerker J.M."/>
            <person name="Kuehl J.V."/>
            <person name="Price M.N."/>
            <person name="Huang J."/>
            <person name="Chakraborty R."/>
            <person name="Arkin A.P."/>
            <person name="Deutschbauer A."/>
        </authorList>
    </citation>
    <scope>NUCLEOTIDE SEQUENCE [LARGE SCALE GENOMIC DNA]</scope>
    <source>
        <strain evidence="1">4G11</strain>
    </source>
</reference>
<accession>A0A0C4YLN8</accession>
<gene>
    <name evidence="1" type="ORF">RR42_s1351</name>
</gene>
<dbReference type="PANTHER" id="PTHR43881">
    <property type="entry name" value="GAMMA-GLUTAMYLTRANSPEPTIDASE (AFU_ORTHOLOGUE AFUA_4G13580)"/>
    <property type="match status" value="1"/>
</dbReference>
<dbReference type="Proteomes" id="UP000031843">
    <property type="component" value="Chromosome secondary"/>
</dbReference>
<dbReference type="InterPro" id="IPR043137">
    <property type="entry name" value="GGT_ssub_C"/>
</dbReference>
<dbReference type="Pfam" id="PF01019">
    <property type="entry name" value="G_glu_transpept"/>
    <property type="match status" value="1"/>
</dbReference>
<dbReference type="OrthoDB" id="5297205at2"/>
<keyword evidence="1" id="KW-0012">Acyltransferase</keyword>
<proteinExistence type="predicted"/>
<evidence type="ECO:0000313" key="2">
    <source>
        <dbReference type="Proteomes" id="UP000031843"/>
    </source>
</evidence>
<name>A0A0C4YLN8_9BURK</name>
<sequence>MTTTACASRANTTEGVRAPHCMVATGHPLAAEAALQVLREGGSAIDAALAADAILGVVEPMATGIGGDMLAMIVEPDGHAVSYNGTGRAPAAFPMHALADLPGQRIPERHALSLTTPGAVRGWEDLHRRYGRLEWKRLFTPAIALARDGFAVAPVAAREWALFDRVLHHDPVCAALYRAGRPPAAGETFSNPELAATLSAIAAEGADAYYLGQPAHAAEMASRIAGGALAAADFAAHRGDFCTPVSTDFRGLTVLECPPNTHGVAILHALDELGGLDPAMLSEDDPAAVLRTVQAMGRAMRYAKETVADPAGNTVCTVVVDRDGLAVTLMTSIFKRFGSGIAVPGCGFVLQNRGFGFAGPGHINSPAPAKRPYHTVVPGAALRGGRFHAGFGVVGGLMQPQGQLQLLVRLAAWQQPLQAALDAPRWRLESDTTLAIEAGMPPAIVQALRDAGYSDPAGLGELGGRSDFGGAQIVMRSAGGDLLGASDKRKDGIALGE</sequence>
<dbReference type="PANTHER" id="PTHR43881:SF1">
    <property type="entry name" value="GAMMA-GLUTAMYLTRANSPEPTIDASE (AFU_ORTHOLOGUE AFUA_4G13580)"/>
    <property type="match status" value="1"/>
</dbReference>
<dbReference type="InterPro" id="IPR029055">
    <property type="entry name" value="Ntn_hydrolases_N"/>
</dbReference>
<dbReference type="InterPro" id="IPR052896">
    <property type="entry name" value="GGT-like_enzyme"/>
</dbReference>
<dbReference type="PRINTS" id="PR01210">
    <property type="entry name" value="GGTRANSPTASE"/>
</dbReference>
<dbReference type="RefSeq" id="WP_043354602.1">
    <property type="nucleotide sequence ID" value="NZ_CP010537.1"/>
</dbReference>
<dbReference type="EMBL" id="CP010537">
    <property type="protein sequence ID" value="AJG22939.1"/>
    <property type="molecule type" value="Genomic_DNA"/>
</dbReference>
<protein>
    <submittedName>
        <fullName evidence="1">Gamma-glutamyltranspeptidase</fullName>
        <ecNumber evidence="1">2.3.2.2</ecNumber>
    </submittedName>
</protein>
<dbReference type="STRING" id="68895.RR42_s1351"/>
<keyword evidence="1" id="KW-0808">Transferase</keyword>
<dbReference type="KEGG" id="cbw:RR42_s1351"/>
<evidence type="ECO:0000313" key="1">
    <source>
        <dbReference type="EMBL" id="AJG22939.1"/>
    </source>
</evidence>